<organism evidence="1">
    <name type="scientific">viral metagenome</name>
    <dbReference type="NCBI Taxonomy" id="1070528"/>
    <lineage>
        <taxon>unclassified sequences</taxon>
        <taxon>metagenomes</taxon>
        <taxon>organismal metagenomes</taxon>
    </lineage>
</organism>
<evidence type="ECO:0000313" key="1">
    <source>
        <dbReference type="EMBL" id="QHS94416.1"/>
    </source>
</evidence>
<protein>
    <submittedName>
        <fullName evidence="1">Uncharacterized protein</fullName>
    </submittedName>
</protein>
<reference evidence="1" key="1">
    <citation type="journal article" date="2020" name="Nature">
        <title>Giant virus diversity and host interactions through global metagenomics.</title>
        <authorList>
            <person name="Schulz F."/>
            <person name="Roux S."/>
            <person name="Paez-Espino D."/>
            <person name="Jungbluth S."/>
            <person name="Walsh D.A."/>
            <person name="Denef V.J."/>
            <person name="McMahon K.D."/>
            <person name="Konstantinidis K.T."/>
            <person name="Eloe-Fadrosh E.A."/>
            <person name="Kyrpides N.C."/>
            <person name="Woyke T."/>
        </authorList>
    </citation>
    <scope>NUCLEOTIDE SEQUENCE</scope>
    <source>
        <strain evidence="1">GVMAG-M-3300018416-26</strain>
    </source>
</reference>
<proteinExistence type="predicted"/>
<dbReference type="EMBL" id="MN739222">
    <property type="protein sequence ID" value="QHS94416.1"/>
    <property type="molecule type" value="Genomic_DNA"/>
</dbReference>
<accession>A0A6C0BQE9</accession>
<sequence length="104" mass="12704">MNALKIFNIYSHRCGNDNSSIRIEKTRKYTHLHNNLKHQSKLFRKRYEIEQSLERKEKEAKDCCNIFKNNYDDKCMDVCEDIEILEERLKKIQIKMKLHRICLE</sequence>
<dbReference type="AlphaFoldDB" id="A0A6C0BQE9"/>
<name>A0A6C0BQE9_9ZZZZ</name>